<dbReference type="Pfam" id="PF19841">
    <property type="entry name" value="GldN"/>
    <property type="match status" value="1"/>
</dbReference>
<dbReference type="Gene3D" id="2.10.10.20">
    <property type="entry name" value="Carbohydrate-binding module superfamily 5/12"/>
    <property type="match status" value="1"/>
</dbReference>
<accession>A0A3B0U3W5</accession>
<dbReference type="InterPro" id="IPR019847">
    <property type="entry name" value="Gliding_motility_assoc_GldN"/>
</dbReference>
<sequence>MQINFRYYYTVLLAVVGLSGSVMAQEGLSKGETVSQYNPNSVNPIPKYEQLYKQKIWTRVDLEQKLNKGFFAKNNEFTKIIIDAVMADQIQNVYWEDSLTRKMTKAEFAERLNKTEVDNSEPEQQPLYEVDYPYFEGDIVEYNGANYICKKDLNDNDIGIAPTSDPDLWGVYGGEVAEKYFPTDIAIMEIMEDVIFDKRRARQFRDIQSVKLIVPGKYSNDGANYYVATFAYKDLERFFREHPEKAVWYNQQNSAENRNLGDAFLLRLFHGELYKTENPDNLPIASYYGGSAKQGLMASQWEEMKILEREHNLWSY</sequence>
<gene>
    <name evidence="1" type="ORF">MNBD_BACTEROID06-1474</name>
</gene>
<reference evidence="1" key="1">
    <citation type="submission" date="2018-06" db="EMBL/GenBank/DDBJ databases">
        <authorList>
            <person name="Zhirakovskaya E."/>
        </authorList>
    </citation>
    <scope>NUCLEOTIDE SEQUENCE</scope>
</reference>
<organism evidence="1">
    <name type="scientific">hydrothermal vent metagenome</name>
    <dbReference type="NCBI Taxonomy" id="652676"/>
    <lineage>
        <taxon>unclassified sequences</taxon>
        <taxon>metagenomes</taxon>
        <taxon>ecological metagenomes</taxon>
    </lineage>
</organism>
<name>A0A3B0U3W5_9ZZZZ</name>
<protein>
    <recommendedName>
        <fullName evidence="2">GldN</fullName>
    </recommendedName>
</protein>
<proteinExistence type="predicted"/>
<dbReference type="AlphaFoldDB" id="A0A3B0U3W5"/>
<dbReference type="EMBL" id="UOES01000001">
    <property type="protein sequence ID" value="VAW25691.1"/>
    <property type="molecule type" value="Genomic_DNA"/>
</dbReference>
<evidence type="ECO:0008006" key="2">
    <source>
        <dbReference type="Google" id="ProtNLM"/>
    </source>
</evidence>
<evidence type="ECO:0000313" key="1">
    <source>
        <dbReference type="EMBL" id="VAW25691.1"/>
    </source>
</evidence>
<dbReference type="NCBIfam" id="TIGR03523">
    <property type="entry name" value="GldN"/>
    <property type="match status" value="1"/>
</dbReference>